<feature type="binding site" evidence="5">
    <location>
        <position position="5"/>
    </location>
    <ligand>
        <name>S-adenosyl-L-methionine</name>
        <dbReference type="ChEBI" id="CHEBI:59789"/>
    </ligand>
</feature>
<dbReference type="AlphaFoldDB" id="A0ABD7GNF0"/>
<feature type="non-terminal residue" evidence="6">
    <location>
        <position position="75"/>
    </location>
</feature>
<evidence type="ECO:0000256" key="3">
    <source>
        <dbReference type="ARBA" id="ARBA00022691"/>
    </source>
</evidence>
<evidence type="ECO:0000256" key="5">
    <source>
        <dbReference type="PROSITE-ProRule" id="PRU01026"/>
    </source>
</evidence>
<evidence type="ECO:0000256" key="1">
    <source>
        <dbReference type="ARBA" id="ARBA00022603"/>
    </source>
</evidence>
<dbReference type="Pfam" id="PF00398">
    <property type="entry name" value="RrnaAD"/>
    <property type="match status" value="1"/>
</dbReference>
<dbReference type="GO" id="GO:0003723">
    <property type="term" value="F:RNA binding"/>
    <property type="evidence" value="ECO:0007669"/>
    <property type="project" value="UniProtKB-UniRule"/>
</dbReference>
<dbReference type="Gene3D" id="3.40.50.150">
    <property type="entry name" value="Vaccinia Virus protein VP39"/>
    <property type="match status" value="1"/>
</dbReference>
<reference evidence="6 7" key="1">
    <citation type="submission" date="2018-07" db="EMBL/GenBank/DDBJ databases">
        <title>The use of a cohorting ward and systematic surveillance cultures for the control of a Klebsiella pneumoniae carbapenemase (KPC)-producing Enterobacteriaceae outbreak.</title>
        <authorList>
            <person name="Doi Y."/>
        </authorList>
    </citation>
    <scope>NUCLEOTIDE SEQUENCE [LARGE SCALE GENOMIC DNA]</scope>
    <source>
        <strain evidence="6 7">1-RC-17-04017</strain>
    </source>
</reference>
<feature type="binding site" evidence="5">
    <location>
        <position position="66"/>
    </location>
    <ligand>
        <name>S-adenosyl-L-methionine</name>
        <dbReference type="ChEBI" id="CHEBI:59789"/>
    </ligand>
</feature>
<comment type="caution">
    <text evidence="6">The sequence shown here is derived from an EMBL/GenBank/DDBJ whole genome shotgun (WGS) entry which is preliminary data.</text>
</comment>
<dbReference type="InterPro" id="IPR029063">
    <property type="entry name" value="SAM-dependent_MTases_sf"/>
</dbReference>
<sequence length="75" mass="8139">VVALEKDRDLLPLLAETFANEVAAYKLSIVEGDALTFDPSIYFGTASQLQTTGYKLPAAPYKLIANIPYYITGAI</sequence>
<dbReference type="PROSITE" id="PS51689">
    <property type="entry name" value="SAM_RNA_A_N6_MT"/>
    <property type="match status" value="1"/>
</dbReference>
<comment type="caution">
    <text evidence="5">Lacks conserved residue(s) required for the propagation of feature annotation.</text>
</comment>
<keyword evidence="1 5" id="KW-0489">Methyltransferase</keyword>
<gene>
    <name evidence="6" type="ORF">DXF87_26870</name>
</gene>
<feature type="binding site" evidence="5">
    <location>
        <position position="1"/>
    </location>
    <ligand>
        <name>S-adenosyl-L-methionine</name>
        <dbReference type="ChEBI" id="CHEBI:59789"/>
    </ligand>
</feature>
<proteinExistence type="inferred from homology"/>
<keyword evidence="2 5" id="KW-0808">Transferase</keyword>
<feature type="binding site" evidence="5">
    <location>
        <position position="33"/>
    </location>
    <ligand>
        <name>S-adenosyl-L-methionine</name>
        <dbReference type="ChEBI" id="CHEBI:59789"/>
    </ligand>
</feature>
<evidence type="ECO:0000256" key="4">
    <source>
        <dbReference type="ARBA" id="ARBA00022884"/>
    </source>
</evidence>
<evidence type="ECO:0000313" key="6">
    <source>
        <dbReference type="EMBL" id="RDT47257.1"/>
    </source>
</evidence>
<dbReference type="EMBL" id="QRBW01000530">
    <property type="protein sequence ID" value="RDT47257.1"/>
    <property type="molecule type" value="Genomic_DNA"/>
</dbReference>
<evidence type="ECO:0000256" key="2">
    <source>
        <dbReference type="ARBA" id="ARBA00022679"/>
    </source>
</evidence>
<dbReference type="RefSeq" id="WP_205744106.1">
    <property type="nucleotide sequence ID" value="NZ_QRBW01000530.1"/>
</dbReference>
<feature type="non-terminal residue" evidence="6">
    <location>
        <position position="1"/>
    </location>
</feature>
<comment type="similarity">
    <text evidence="5">Belongs to the class I-like SAM-binding methyltransferase superfamily. rRNA adenine N(6)-methyltransferase family.</text>
</comment>
<accession>A0ABD7GNF0</accession>
<name>A0ABD7GNF0_9ENTR</name>
<dbReference type="InterPro" id="IPR001737">
    <property type="entry name" value="KsgA/Erm"/>
</dbReference>
<evidence type="ECO:0000313" key="7">
    <source>
        <dbReference type="Proteomes" id="UP000255291"/>
    </source>
</evidence>
<keyword evidence="3 5" id="KW-0949">S-adenosyl-L-methionine</keyword>
<protein>
    <submittedName>
        <fullName evidence="6">16S rRNA (Adenine(1518)-N(6)/adenine(1519)-N(6))-dimethyltransferase</fullName>
    </submittedName>
</protein>
<organism evidence="6 7">
    <name type="scientific">Enterobacter roggenkampii</name>
    <dbReference type="NCBI Taxonomy" id="1812935"/>
    <lineage>
        <taxon>Bacteria</taxon>
        <taxon>Pseudomonadati</taxon>
        <taxon>Pseudomonadota</taxon>
        <taxon>Gammaproteobacteria</taxon>
        <taxon>Enterobacterales</taxon>
        <taxon>Enterobacteriaceae</taxon>
        <taxon>Enterobacter</taxon>
        <taxon>Enterobacter cloacae complex</taxon>
    </lineage>
</organism>
<dbReference type="GO" id="GO:0000179">
    <property type="term" value="F:rRNA (adenine-N6,N6-)-dimethyltransferase activity"/>
    <property type="evidence" value="ECO:0007669"/>
    <property type="project" value="UniProtKB-UniRule"/>
</dbReference>
<dbReference type="SUPFAM" id="SSF53335">
    <property type="entry name" value="S-adenosyl-L-methionine-dependent methyltransferases"/>
    <property type="match status" value="1"/>
</dbReference>
<keyword evidence="4 5" id="KW-0694">RNA-binding</keyword>
<dbReference type="Proteomes" id="UP000255291">
    <property type="component" value="Unassembled WGS sequence"/>
</dbReference>